<dbReference type="InterPro" id="IPR001466">
    <property type="entry name" value="Beta-lactam-related"/>
</dbReference>
<dbReference type="InterPro" id="IPR050491">
    <property type="entry name" value="AmpC-like"/>
</dbReference>
<reference evidence="4" key="1">
    <citation type="submission" date="2022-04" db="EMBL/GenBank/DDBJ databases">
        <authorList>
            <person name="Criscuolo A."/>
        </authorList>
    </citation>
    <scope>NUCLEOTIDE SEQUENCE</scope>
    <source>
        <strain evidence="4">CIP111895</strain>
    </source>
</reference>
<proteinExistence type="predicted"/>
<protein>
    <submittedName>
        <fullName evidence="4">Penicillin-binding protein PbpX</fullName>
    </submittedName>
</protein>
<name>A0ABN8KPA1_9BACI</name>
<evidence type="ECO:0000256" key="1">
    <source>
        <dbReference type="ARBA" id="ARBA00004370"/>
    </source>
</evidence>
<feature type="domain" description="Beta-lactamase-related" evidence="3">
    <location>
        <begin position="49"/>
        <end position="340"/>
    </location>
</feature>
<evidence type="ECO:0000313" key="5">
    <source>
        <dbReference type="Proteomes" id="UP000838308"/>
    </source>
</evidence>
<dbReference type="SUPFAM" id="SSF56601">
    <property type="entry name" value="beta-lactamase/transpeptidase-like"/>
    <property type="match status" value="1"/>
</dbReference>
<gene>
    <name evidence="4" type="primary">pbpX</name>
    <name evidence="4" type="ORF">BACCIP111895_01615</name>
</gene>
<evidence type="ECO:0000313" key="4">
    <source>
        <dbReference type="EMBL" id="CAH2714452.1"/>
    </source>
</evidence>
<evidence type="ECO:0000256" key="2">
    <source>
        <dbReference type="ARBA" id="ARBA00023136"/>
    </source>
</evidence>
<accession>A0ABN8KPA1</accession>
<dbReference type="PANTHER" id="PTHR46825:SF11">
    <property type="entry name" value="PENICILLIN-BINDING PROTEIN 4"/>
    <property type="match status" value="1"/>
</dbReference>
<comment type="caution">
    <text evidence="4">The sequence shown here is derived from an EMBL/GenBank/DDBJ whole genome shotgun (WGS) entry which is preliminary data.</text>
</comment>
<evidence type="ECO:0000259" key="3">
    <source>
        <dbReference type="Pfam" id="PF00144"/>
    </source>
</evidence>
<dbReference type="Proteomes" id="UP000838308">
    <property type="component" value="Unassembled WGS sequence"/>
</dbReference>
<comment type="subcellular location">
    <subcellularLocation>
        <location evidence="1">Membrane</location>
    </subcellularLocation>
</comment>
<dbReference type="Gene3D" id="3.40.710.10">
    <property type="entry name" value="DD-peptidase/beta-lactamase superfamily"/>
    <property type="match status" value="1"/>
</dbReference>
<dbReference type="PANTHER" id="PTHR46825">
    <property type="entry name" value="D-ALANYL-D-ALANINE-CARBOXYPEPTIDASE/ENDOPEPTIDASE AMPH"/>
    <property type="match status" value="1"/>
</dbReference>
<organism evidence="4 5">
    <name type="scientific">Neobacillus rhizosphaerae</name>
    <dbReference type="NCBI Taxonomy" id="2880965"/>
    <lineage>
        <taxon>Bacteria</taxon>
        <taxon>Bacillati</taxon>
        <taxon>Bacillota</taxon>
        <taxon>Bacilli</taxon>
        <taxon>Bacillales</taxon>
        <taxon>Bacillaceae</taxon>
        <taxon>Neobacillus</taxon>
    </lineage>
</organism>
<dbReference type="EMBL" id="CALBWS010000007">
    <property type="protein sequence ID" value="CAH2714452.1"/>
    <property type="molecule type" value="Genomic_DNA"/>
</dbReference>
<dbReference type="InterPro" id="IPR012338">
    <property type="entry name" value="Beta-lactam/transpept-like"/>
</dbReference>
<dbReference type="Pfam" id="PF00144">
    <property type="entry name" value="Beta-lactamase"/>
    <property type="match status" value="1"/>
</dbReference>
<dbReference type="PROSITE" id="PS51257">
    <property type="entry name" value="PROKAR_LIPOPROTEIN"/>
    <property type="match status" value="1"/>
</dbReference>
<keyword evidence="5" id="KW-1185">Reference proteome</keyword>
<sequence>MGLAVKYKILLWFTSIFIGTAGCQNHVHLLQPNHDVSAYYENKQEETNFQRKIRAYLNSNHINGSVAIVKEKEIIFHEGVGFADFNQRIENQPGTAHPIASITKLIVAASIMQLQDKRKLTIQDSVATYIPDFPNGKKIKIIHLLNHTSGIQAPLWQTGNKKPVEIVQKLATKTIRFPAGTQWNYNDINYLVLGFIVEKVSGVPLHEYIQKNIFNKASMRHSGFITEEQADSHYSTGYLKIGNQLIPAMQLKTDVLFGCGDIYATVLDLCSFDQALMNGKLVSQDSLKEMLTPGPKSKYGLGLYVANDKVYSRGIVGGWESFHVYFKNKTTMAILLNVRDKRVNIHQVSKDLYKMIM</sequence>
<keyword evidence="2" id="KW-0472">Membrane</keyword>